<feature type="domain" description="Glycosyl transferase family 1" evidence="1">
    <location>
        <begin position="179"/>
        <end position="333"/>
    </location>
</feature>
<dbReference type="CDD" id="cd03820">
    <property type="entry name" value="GT4_AmsD-like"/>
    <property type="match status" value="1"/>
</dbReference>
<reference evidence="2 3" key="1">
    <citation type="submission" date="2014-10" db="EMBL/GenBank/DDBJ databases">
        <title>Kaistella solincola genome.</title>
        <authorList>
            <person name="Newman J.D."/>
        </authorList>
    </citation>
    <scope>NUCLEOTIDE SEQUENCE [LARGE SCALE GENOMIC DNA]</scope>
    <source>
        <strain evidence="2 3">DSM 22468</strain>
    </source>
</reference>
<dbReference type="Pfam" id="PF00534">
    <property type="entry name" value="Glycos_transf_1"/>
    <property type="match status" value="1"/>
</dbReference>
<dbReference type="PANTHER" id="PTHR12526:SF630">
    <property type="entry name" value="GLYCOSYLTRANSFERASE"/>
    <property type="match status" value="1"/>
</dbReference>
<dbReference type="Gene3D" id="3.40.50.2000">
    <property type="entry name" value="Glycogen Phosphorylase B"/>
    <property type="match status" value="2"/>
</dbReference>
<comment type="caution">
    <text evidence="2">The sequence shown here is derived from an EMBL/GenBank/DDBJ whole genome shotgun (WGS) entry which is preliminary data.</text>
</comment>
<evidence type="ECO:0000259" key="1">
    <source>
        <dbReference type="Pfam" id="PF00534"/>
    </source>
</evidence>
<name>A0ABR4ZRT8_9FLAO</name>
<gene>
    <name evidence="2" type="ORF">OA84_04720</name>
</gene>
<protein>
    <recommendedName>
        <fullName evidence="1">Glycosyl transferase family 1 domain-containing protein</fullName>
    </recommendedName>
</protein>
<sequence length="364" mass="41193">MKLLYITNGINGAGGLERVLSIKGSYLAENYNYEVTILSLNDNHQNPFYIFSNRIKMHSISVKGNPIQYLSAYKKGVQNIVTELHPDIISVCDDGLKGFFVPSLIKTPAKIIYERHASIRLNTGKGIIGKISAWIMKKQSSKFDRFVVLTPTNINEWSGSNIIAIPNPLSFNPTASSSLDQRKIIVVGSHSYHKGFDSLVEIWKNIELKFPKWELHVYGKIDEDQTYVKQAEALHLQHVHFHNPVKDIQKEYLNSSIMLLPSRSEGFGMVLIEAMACGVPCISFDCPSGPRDIITDGEDGFIIEDQHKFAFEQAVEKLIKDDQLRKKLGAQAKINAQEYTVNLIVERWNNLFQSLLNKQSNQLQ</sequence>
<proteinExistence type="predicted"/>
<evidence type="ECO:0000313" key="2">
    <source>
        <dbReference type="EMBL" id="KIA83856.1"/>
    </source>
</evidence>
<evidence type="ECO:0000313" key="3">
    <source>
        <dbReference type="Proteomes" id="UP000031275"/>
    </source>
</evidence>
<keyword evidence="3" id="KW-1185">Reference proteome</keyword>
<dbReference type="Proteomes" id="UP000031275">
    <property type="component" value="Unassembled WGS sequence"/>
</dbReference>
<organism evidence="2 3">
    <name type="scientific">Kaistella solincola</name>
    <dbReference type="NCBI Taxonomy" id="510955"/>
    <lineage>
        <taxon>Bacteria</taxon>
        <taxon>Pseudomonadati</taxon>
        <taxon>Bacteroidota</taxon>
        <taxon>Flavobacteriia</taxon>
        <taxon>Flavobacteriales</taxon>
        <taxon>Weeksellaceae</taxon>
        <taxon>Chryseobacterium group</taxon>
        <taxon>Kaistella</taxon>
    </lineage>
</organism>
<dbReference type="SUPFAM" id="SSF53756">
    <property type="entry name" value="UDP-Glycosyltransferase/glycogen phosphorylase"/>
    <property type="match status" value="1"/>
</dbReference>
<dbReference type="PANTHER" id="PTHR12526">
    <property type="entry name" value="GLYCOSYLTRANSFERASE"/>
    <property type="match status" value="1"/>
</dbReference>
<dbReference type="InterPro" id="IPR001296">
    <property type="entry name" value="Glyco_trans_1"/>
</dbReference>
<dbReference type="EMBL" id="JSYK01000003">
    <property type="protein sequence ID" value="KIA83856.1"/>
    <property type="molecule type" value="Genomic_DNA"/>
</dbReference>
<accession>A0ABR4ZRT8</accession>